<dbReference type="PROSITE" id="PS51257">
    <property type="entry name" value="PROKAR_LIPOPROTEIN"/>
    <property type="match status" value="1"/>
</dbReference>
<keyword evidence="1" id="KW-0472">Membrane</keyword>
<evidence type="ECO:0000259" key="3">
    <source>
        <dbReference type="PROSITE" id="PS51123"/>
    </source>
</evidence>
<feature type="chain" id="PRO_5021832187" description="OmpA-like domain-containing protein" evidence="2">
    <location>
        <begin position="33"/>
        <end position="399"/>
    </location>
</feature>
<dbReference type="Gene3D" id="3.30.1330.60">
    <property type="entry name" value="OmpA-like domain"/>
    <property type="match status" value="1"/>
</dbReference>
<dbReference type="OrthoDB" id="3254756at2"/>
<dbReference type="PANTHER" id="PTHR30329:SF17">
    <property type="entry name" value="LIPOPROTEIN YFIB-RELATED"/>
    <property type="match status" value="1"/>
</dbReference>
<evidence type="ECO:0000256" key="1">
    <source>
        <dbReference type="PROSITE-ProRule" id="PRU00473"/>
    </source>
</evidence>
<dbReference type="EMBL" id="BJVJ01000017">
    <property type="protein sequence ID" value="GEL23272.1"/>
    <property type="molecule type" value="Genomic_DNA"/>
</dbReference>
<dbReference type="SUPFAM" id="SSF103088">
    <property type="entry name" value="OmpA-like"/>
    <property type="match status" value="1"/>
</dbReference>
<evidence type="ECO:0000256" key="2">
    <source>
        <dbReference type="SAM" id="SignalP"/>
    </source>
</evidence>
<dbReference type="InterPro" id="IPR036737">
    <property type="entry name" value="OmpA-like_sf"/>
</dbReference>
<dbReference type="Pfam" id="PF00691">
    <property type="entry name" value="OmpA"/>
    <property type="match status" value="1"/>
</dbReference>
<feature type="signal peptide" evidence="2">
    <location>
        <begin position="1"/>
        <end position="32"/>
    </location>
</feature>
<gene>
    <name evidence="4" type="ORF">PSU4_22260</name>
</gene>
<dbReference type="RefSeq" id="WP_147106042.1">
    <property type="nucleotide sequence ID" value="NZ_BJVJ01000017.1"/>
</dbReference>
<dbReference type="CDD" id="cd07185">
    <property type="entry name" value="OmpA_C-like"/>
    <property type="match status" value="1"/>
</dbReference>
<feature type="domain" description="OmpA-like" evidence="3">
    <location>
        <begin position="275"/>
        <end position="396"/>
    </location>
</feature>
<dbReference type="GO" id="GO:0016020">
    <property type="term" value="C:membrane"/>
    <property type="evidence" value="ECO:0007669"/>
    <property type="project" value="UniProtKB-UniRule"/>
</dbReference>
<sequence>MLGRLSHGERPAVLGAACIAVVAAATACTAPAAATSPVAATRAATRVLMVMGASANEPAPASTRTIAGMVRDAIASDDAVLDIAVDGPAGPVAHTPVDLVLRRGTQVEHDADRRARLTADLLASVGHTLATTAGSSGQVDTLGLLAHVARSPGSVTAVVFSSGLQSVGPLAIEAPGVGWDQVGTQKVVDAVVAQHLLPDLRGKTVVFSGIGDVAGLQPPLPDSVRVRLVNHWLGLCRAAGGDCRADQEPLPPTAPASTVPAPVVDVPALPPLDVARGDPIELPSAALFGPDSAALLPSASAVLATFARVLPADVRVRLDGRTATVPPADSARRFSLARAQACADALVAAGFPGDRITVRGLGYDAPLVADLDAGGRLVPDAAARNRSVTLTVTTNGGQP</sequence>
<reference evidence="4 5" key="1">
    <citation type="submission" date="2019-07" db="EMBL/GenBank/DDBJ databases">
        <title>Whole genome shotgun sequence of Pseudonocardia sulfidoxydans NBRC 16205.</title>
        <authorList>
            <person name="Hosoyama A."/>
            <person name="Uohara A."/>
            <person name="Ohji S."/>
            <person name="Ichikawa N."/>
        </authorList>
    </citation>
    <scope>NUCLEOTIDE SEQUENCE [LARGE SCALE GENOMIC DNA]</scope>
    <source>
        <strain evidence="4 5">NBRC 16205</strain>
    </source>
</reference>
<keyword evidence="5" id="KW-1185">Reference proteome</keyword>
<name>A0A511DES3_9PSEU</name>
<dbReference type="InterPro" id="IPR006665">
    <property type="entry name" value="OmpA-like"/>
</dbReference>
<accession>A0A511DES3</accession>
<evidence type="ECO:0000313" key="5">
    <source>
        <dbReference type="Proteomes" id="UP000321685"/>
    </source>
</evidence>
<proteinExistence type="predicted"/>
<dbReference type="PROSITE" id="PS51123">
    <property type="entry name" value="OMPA_2"/>
    <property type="match status" value="1"/>
</dbReference>
<comment type="caution">
    <text evidence="4">The sequence shown here is derived from an EMBL/GenBank/DDBJ whole genome shotgun (WGS) entry which is preliminary data.</text>
</comment>
<protein>
    <recommendedName>
        <fullName evidence="3">OmpA-like domain-containing protein</fullName>
    </recommendedName>
</protein>
<keyword evidence="2" id="KW-0732">Signal</keyword>
<dbReference type="InterPro" id="IPR050330">
    <property type="entry name" value="Bact_OuterMem_StrucFunc"/>
</dbReference>
<evidence type="ECO:0000313" key="4">
    <source>
        <dbReference type="EMBL" id="GEL23272.1"/>
    </source>
</evidence>
<dbReference type="PANTHER" id="PTHR30329">
    <property type="entry name" value="STATOR ELEMENT OF FLAGELLAR MOTOR COMPLEX"/>
    <property type="match status" value="1"/>
</dbReference>
<dbReference type="Proteomes" id="UP000321685">
    <property type="component" value="Unassembled WGS sequence"/>
</dbReference>
<organism evidence="4 5">
    <name type="scientific">Pseudonocardia sulfidoxydans NBRC 16205</name>
    <dbReference type="NCBI Taxonomy" id="1223511"/>
    <lineage>
        <taxon>Bacteria</taxon>
        <taxon>Bacillati</taxon>
        <taxon>Actinomycetota</taxon>
        <taxon>Actinomycetes</taxon>
        <taxon>Pseudonocardiales</taxon>
        <taxon>Pseudonocardiaceae</taxon>
        <taxon>Pseudonocardia</taxon>
    </lineage>
</organism>
<dbReference type="AlphaFoldDB" id="A0A511DES3"/>